<feature type="region of interest" description="Disordered" evidence="1">
    <location>
        <begin position="131"/>
        <end position="152"/>
    </location>
</feature>
<comment type="caution">
    <text evidence="4">The sequence shown here is derived from an EMBL/GenBank/DDBJ whole genome shotgun (WGS) entry which is preliminary data.</text>
</comment>
<feature type="chain" id="PRO_5015502439" description="DUF2147 domain-containing protein" evidence="2">
    <location>
        <begin position="21"/>
        <end position="152"/>
    </location>
</feature>
<name>A0A2U1SQQ2_METSR</name>
<dbReference type="PANTHER" id="PTHR36919:SF2">
    <property type="entry name" value="BLL6627 PROTEIN"/>
    <property type="match status" value="1"/>
</dbReference>
<sequence length="152" mass="16431">MTKAAVVSLLLALAASSAAAAPLTPEPIAASAAEPIYGVWNRDGHQQRLEFFDCDGKLCARGVLPPPPPGQQPMLILRHAARIEPNRWKGDLFNPENGKIYIGIITLDSPTRLTLTGCLIAFLCQSESWTKVSGEPAPSHKAPTQRRRITNP</sequence>
<dbReference type="PANTHER" id="PTHR36919">
    <property type="entry name" value="BLR1215 PROTEIN"/>
    <property type="match status" value="1"/>
</dbReference>
<evidence type="ECO:0000313" key="5">
    <source>
        <dbReference type="Proteomes" id="UP000245137"/>
    </source>
</evidence>
<dbReference type="EMBL" id="PUIV01000013">
    <property type="protein sequence ID" value="PWB93939.1"/>
    <property type="molecule type" value="Genomic_DNA"/>
</dbReference>
<evidence type="ECO:0000256" key="1">
    <source>
        <dbReference type="SAM" id="MobiDB-lite"/>
    </source>
</evidence>
<evidence type="ECO:0000259" key="3">
    <source>
        <dbReference type="Pfam" id="PF09917"/>
    </source>
</evidence>
<evidence type="ECO:0000256" key="2">
    <source>
        <dbReference type="SAM" id="SignalP"/>
    </source>
</evidence>
<feature type="domain" description="DUF2147" evidence="3">
    <location>
        <begin position="74"/>
        <end position="131"/>
    </location>
</feature>
<accession>A0A2U1SQQ2</accession>
<feature type="compositionally biased region" description="Basic residues" evidence="1">
    <location>
        <begin position="143"/>
        <end position="152"/>
    </location>
</feature>
<evidence type="ECO:0000313" key="4">
    <source>
        <dbReference type="EMBL" id="PWB93939.1"/>
    </source>
</evidence>
<keyword evidence="5" id="KW-1185">Reference proteome</keyword>
<dbReference type="Pfam" id="PF09917">
    <property type="entry name" value="DUF2147"/>
    <property type="match status" value="1"/>
</dbReference>
<gene>
    <name evidence="4" type="ORF">C5689_10100</name>
</gene>
<reference evidence="4 5" key="1">
    <citation type="journal article" date="2018" name="Appl. Microbiol. Biotechnol.">
        <title>Co-cultivation of the strictly anaerobic methanogen Methanosarcina barkeri with aerobic methanotrophs in an oxygen-limited membrane bioreactor.</title>
        <authorList>
            <person name="In 't Zandt M.H."/>
            <person name="van den Bosch T.J.M."/>
            <person name="Rijkers R."/>
            <person name="van Kessel M.A.H.J."/>
            <person name="Jetten M.S.M."/>
            <person name="Welte C.U."/>
        </authorList>
    </citation>
    <scope>NUCLEOTIDE SEQUENCE [LARGE SCALE GENOMIC DNA]</scope>
    <source>
        <strain evidence="4 5">DSM 17706</strain>
    </source>
</reference>
<dbReference type="Gene3D" id="2.40.128.520">
    <property type="match status" value="1"/>
</dbReference>
<dbReference type="OrthoDB" id="9811671at2"/>
<feature type="signal peptide" evidence="2">
    <location>
        <begin position="1"/>
        <end position="20"/>
    </location>
</feature>
<dbReference type="Proteomes" id="UP000245137">
    <property type="component" value="Unassembled WGS sequence"/>
</dbReference>
<dbReference type="InterPro" id="IPR019223">
    <property type="entry name" value="DUF2147"/>
</dbReference>
<keyword evidence="2" id="KW-0732">Signal</keyword>
<dbReference type="RefSeq" id="WP_108917160.1">
    <property type="nucleotide sequence ID" value="NZ_BGJY01000010.1"/>
</dbReference>
<dbReference type="AlphaFoldDB" id="A0A2U1SQQ2"/>
<organism evidence="4 5">
    <name type="scientific">Methylosinus sporium</name>
    <dbReference type="NCBI Taxonomy" id="428"/>
    <lineage>
        <taxon>Bacteria</taxon>
        <taxon>Pseudomonadati</taxon>
        <taxon>Pseudomonadota</taxon>
        <taxon>Alphaproteobacteria</taxon>
        <taxon>Hyphomicrobiales</taxon>
        <taxon>Methylocystaceae</taxon>
        <taxon>Methylosinus</taxon>
    </lineage>
</organism>
<proteinExistence type="predicted"/>
<protein>
    <recommendedName>
        <fullName evidence="3">DUF2147 domain-containing protein</fullName>
    </recommendedName>
</protein>